<evidence type="ECO:0000313" key="1">
    <source>
        <dbReference type="EMBL" id="GAA2334585.1"/>
    </source>
</evidence>
<dbReference type="Proteomes" id="UP001500253">
    <property type="component" value="Unassembled WGS sequence"/>
</dbReference>
<proteinExistence type="predicted"/>
<evidence type="ECO:0000313" key="2">
    <source>
        <dbReference type="Proteomes" id="UP001500253"/>
    </source>
</evidence>
<reference evidence="2" key="1">
    <citation type="journal article" date="2019" name="Int. J. Syst. Evol. Microbiol.">
        <title>The Global Catalogue of Microorganisms (GCM) 10K type strain sequencing project: providing services to taxonomists for standard genome sequencing and annotation.</title>
        <authorList>
            <consortium name="The Broad Institute Genomics Platform"/>
            <consortium name="The Broad Institute Genome Sequencing Center for Infectious Disease"/>
            <person name="Wu L."/>
            <person name="Ma J."/>
        </authorList>
    </citation>
    <scope>NUCLEOTIDE SEQUENCE [LARGE SCALE GENOMIC DNA]</scope>
    <source>
        <strain evidence="2">JCM 4316</strain>
    </source>
</reference>
<dbReference type="RefSeq" id="WP_346173937.1">
    <property type="nucleotide sequence ID" value="NZ_BAAASD010000005.1"/>
</dbReference>
<gene>
    <name evidence="1" type="ORF">GCM10010246_18150</name>
</gene>
<keyword evidence="2" id="KW-1185">Reference proteome</keyword>
<protein>
    <submittedName>
        <fullName evidence="1">Uncharacterized protein</fullName>
    </submittedName>
</protein>
<organism evidence="1 2">
    <name type="scientific">Streptomyces cuspidosporus</name>
    <dbReference type="NCBI Taxonomy" id="66882"/>
    <lineage>
        <taxon>Bacteria</taxon>
        <taxon>Bacillati</taxon>
        <taxon>Actinomycetota</taxon>
        <taxon>Actinomycetes</taxon>
        <taxon>Kitasatosporales</taxon>
        <taxon>Streptomycetaceae</taxon>
        <taxon>Streptomyces</taxon>
    </lineage>
</organism>
<comment type="caution">
    <text evidence="1">The sequence shown here is derived from an EMBL/GenBank/DDBJ whole genome shotgun (WGS) entry which is preliminary data.</text>
</comment>
<sequence length="181" mass="19007">MTSAIEASAPPAPTPGLIASLKPRLWLDHTIGGEVFAALLLTYPAPQVEDVDPANIERTMHGVAASLGLAPRDQGLVDVGERLTVHPGGAILLHFDGAEYALRLPAHQRWAQTIAGFGKVLLAVGLDELSSVASPAEVDEYIEAGGETGRLLVGLARVADSPRTARRAIAARRAGQQGRTR</sequence>
<dbReference type="EMBL" id="BAAASD010000005">
    <property type="protein sequence ID" value="GAA2334585.1"/>
    <property type="molecule type" value="Genomic_DNA"/>
</dbReference>
<accession>A0ABP5SM95</accession>
<name>A0ABP5SM95_9ACTN</name>